<dbReference type="EMBL" id="QPMT01000012">
    <property type="protein sequence ID" value="KAF4860873.1"/>
    <property type="molecule type" value="Genomic_DNA"/>
</dbReference>
<dbReference type="PROSITE" id="PS50837">
    <property type="entry name" value="NACHT"/>
    <property type="match status" value="1"/>
</dbReference>
<dbReference type="PANTHER" id="PTHR46082">
    <property type="entry name" value="ATP/GTP-BINDING PROTEIN-RELATED"/>
    <property type="match status" value="1"/>
</dbReference>
<dbReference type="GO" id="GO:0009116">
    <property type="term" value="P:nucleoside metabolic process"/>
    <property type="evidence" value="ECO:0007669"/>
    <property type="project" value="InterPro"/>
</dbReference>
<keyword evidence="4" id="KW-1185">Reference proteome</keyword>
<feature type="domain" description="NACHT" evidence="2">
    <location>
        <begin position="406"/>
        <end position="559"/>
    </location>
</feature>
<dbReference type="Proteomes" id="UP000711996">
    <property type="component" value="Unassembled WGS sequence"/>
</dbReference>
<dbReference type="InterPro" id="IPR053137">
    <property type="entry name" value="NLR-like"/>
</dbReference>
<evidence type="ECO:0000313" key="4">
    <source>
        <dbReference type="Proteomes" id="UP000711996"/>
    </source>
</evidence>
<gene>
    <name evidence="3" type="ORF">CGCSCA2_v005066</name>
</gene>
<dbReference type="Gene3D" id="3.40.50.300">
    <property type="entry name" value="P-loop containing nucleotide triphosphate hydrolases"/>
    <property type="match status" value="1"/>
</dbReference>
<dbReference type="AlphaFoldDB" id="A0A9P5EVI8"/>
<accession>A0A9P5EVI8</accession>
<dbReference type="SUPFAM" id="SSF53167">
    <property type="entry name" value="Purine and uridine phosphorylases"/>
    <property type="match status" value="1"/>
</dbReference>
<dbReference type="PANTHER" id="PTHR46082:SF11">
    <property type="entry name" value="AAA+ ATPASE DOMAIN-CONTAINING PROTEIN-RELATED"/>
    <property type="match status" value="1"/>
</dbReference>
<proteinExistence type="predicted"/>
<dbReference type="InterPro" id="IPR027417">
    <property type="entry name" value="P-loop_NTPase"/>
</dbReference>
<evidence type="ECO:0000313" key="3">
    <source>
        <dbReference type="EMBL" id="KAF4860873.1"/>
    </source>
</evidence>
<sequence length="618" mass="69267">MAEKILDRNAYTIGWICALSVESAAAQAFLDERHQVPSDVSDSNSYVTGRIGKHNVVIAVMPQNEYGTVMAAKTANDMARSFPQVRLGLMVGIGGGAPSEEHDIRLGDVVVSSRGQGTGGVIQFDYGKTIQDEEFKETGNLNQPPAALMTAAAALDAQYDLKGPQLHEKVEHALKKQRKAFKKKYARPSDDTDRLFRPECTHRNDLRGDCPTTCSVRSEDLVHRPLRTEDDDNPNIHYGLIASSNQVMKDALKRDKLAERGVLCFEMEAAGLMNHFPCLVVRGVCDYADTHKNSRWQPYAAMVAAAYTKDLLGLVNTAAVEEERKLSELIVSVVSMQKENNETLKHTSNTVDEIRSQQRITNMKQWLGAVNPSDNANRAQDLRYEGTGTWFLSSSAFRHWLKDTNRHLCLYGDSGCGKTVLASTILEFLRGNRNGAILYFFFDFRDAEKRTFEGLIRSILFQLYQPESVSTQKVDCFRKFHDDVEKPPRTSELLQCLQDVLATVQEAIILMDALDECEENNNERQKLIDWILQIGSAPNLKHVKIITTARPEAAFKKWLDPKLAAPNCVELAKDAIKADIKSYVKGCLKHRPGFHTQEPDHPIVKQISEKLIQKADGM</sequence>
<dbReference type="SUPFAM" id="SSF52540">
    <property type="entry name" value="P-loop containing nucleoside triphosphate hydrolases"/>
    <property type="match status" value="1"/>
</dbReference>
<keyword evidence="1" id="KW-0677">Repeat</keyword>
<protein>
    <recommendedName>
        <fullName evidence="2">NACHT domain-containing protein</fullName>
    </recommendedName>
</protein>
<dbReference type="InterPro" id="IPR007111">
    <property type="entry name" value="NACHT_NTPase"/>
</dbReference>
<reference evidence="3" key="1">
    <citation type="submission" date="2019-06" db="EMBL/GenBank/DDBJ databases">
        <authorList>
            <person name="Gan P."/>
            <person name="Shirasu K."/>
        </authorList>
    </citation>
    <scope>NUCLEOTIDE SEQUENCE [LARGE SCALE GENOMIC DNA]</scope>
    <source>
        <strain evidence="3">CAD2</strain>
    </source>
</reference>
<name>A0A9P5EVI8_COLSI</name>
<dbReference type="OrthoDB" id="1577640at2759"/>
<evidence type="ECO:0000259" key="2">
    <source>
        <dbReference type="PROSITE" id="PS50837"/>
    </source>
</evidence>
<dbReference type="InterPro" id="IPR056884">
    <property type="entry name" value="NPHP3-like_N"/>
</dbReference>
<evidence type="ECO:0000256" key="1">
    <source>
        <dbReference type="ARBA" id="ARBA00022737"/>
    </source>
</evidence>
<dbReference type="GO" id="GO:0003824">
    <property type="term" value="F:catalytic activity"/>
    <property type="evidence" value="ECO:0007669"/>
    <property type="project" value="InterPro"/>
</dbReference>
<dbReference type="Gene3D" id="3.40.50.1580">
    <property type="entry name" value="Nucleoside phosphorylase domain"/>
    <property type="match status" value="1"/>
</dbReference>
<organism evidence="3 4">
    <name type="scientific">Colletotrichum siamense</name>
    <name type="common">Anthracnose fungus</name>
    <dbReference type="NCBI Taxonomy" id="690259"/>
    <lineage>
        <taxon>Eukaryota</taxon>
        <taxon>Fungi</taxon>
        <taxon>Dikarya</taxon>
        <taxon>Ascomycota</taxon>
        <taxon>Pezizomycotina</taxon>
        <taxon>Sordariomycetes</taxon>
        <taxon>Hypocreomycetidae</taxon>
        <taxon>Glomerellales</taxon>
        <taxon>Glomerellaceae</taxon>
        <taxon>Colletotrichum</taxon>
        <taxon>Colletotrichum gloeosporioides species complex</taxon>
    </lineage>
</organism>
<dbReference type="InterPro" id="IPR035994">
    <property type="entry name" value="Nucleoside_phosphorylase_sf"/>
</dbReference>
<dbReference type="Pfam" id="PF24883">
    <property type="entry name" value="NPHP3_N"/>
    <property type="match status" value="1"/>
</dbReference>
<comment type="caution">
    <text evidence="3">The sequence shown here is derived from an EMBL/GenBank/DDBJ whole genome shotgun (WGS) entry which is preliminary data.</text>
</comment>